<comment type="similarity">
    <text evidence="1 6">Belongs to the methyltransferase superfamily. PrmA family.</text>
</comment>
<evidence type="ECO:0000313" key="9">
    <source>
        <dbReference type="Proteomes" id="UP000005710"/>
    </source>
</evidence>
<dbReference type="GO" id="GO:0016279">
    <property type="term" value="F:protein-lysine N-methyltransferase activity"/>
    <property type="evidence" value="ECO:0007669"/>
    <property type="project" value="RHEA"/>
</dbReference>
<feature type="binding site" evidence="6">
    <location>
        <position position="194"/>
    </location>
    <ligand>
        <name>S-adenosyl-L-methionine</name>
        <dbReference type="ChEBI" id="CHEBI:59789"/>
    </ligand>
</feature>
<dbReference type="Proteomes" id="UP000005710">
    <property type="component" value="Unassembled WGS sequence"/>
</dbReference>
<feature type="region of interest" description="Disordered" evidence="7">
    <location>
        <begin position="332"/>
        <end position="354"/>
    </location>
</feature>
<dbReference type="HAMAP" id="MF_00735">
    <property type="entry name" value="Methyltr_PrmA"/>
    <property type="match status" value="1"/>
</dbReference>
<proteinExistence type="inferred from homology"/>
<dbReference type="eggNOG" id="COG2264">
    <property type="taxonomic scope" value="Bacteria"/>
</dbReference>
<keyword evidence="5 6" id="KW-0949">S-adenosyl-L-methionine</keyword>
<keyword evidence="8" id="KW-0689">Ribosomal protein</keyword>
<evidence type="ECO:0000313" key="8">
    <source>
        <dbReference type="EMBL" id="EKP94960.1"/>
    </source>
</evidence>
<keyword evidence="8" id="KW-0687">Ribonucleoprotein</keyword>
<evidence type="ECO:0000256" key="3">
    <source>
        <dbReference type="ARBA" id="ARBA00022603"/>
    </source>
</evidence>
<feature type="binding site" evidence="6">
    <location>
        <position position="138"/>
    </location>
    <ligand>
        <name>S-adenosyl-L-methionine</name>
        <dbReference type="ChEBI" id="CHEBI:59789"/>
    </ligand>
</feature>
<dbReference type="OrthoDB" id="9785995at2"/>
<dbReference type="GO" id="GO:0032259">
    <property type="term" value="P:methylation"/>
    <property type="evidence" value="ECO:0007669"/>
    <property type="project" value="UniProtKB-KW"/>
</dbReference>
<feature type="region of interest" description="Disordered" evidence="7">
    <location>
        <begin position="152"/>
        <end position="181"/>
    </location>
</feature>
<dbReference type="PANTHER" id="PTHR43648:SF1">
    <property type="entry name" value="ELECTRON TRANSFER FLAVOPROTEIN BETA SUBUNIT LYSINE METHYLTRANSFERASE"/>
    <property type="match status" value="1"/>
</dbReference>
<dbReference type="EMBL" id="AENY02000002">
    <property type="protein sequence ID" value="EKP94960.1"/>
    <property type="molecule type" value="Genomic_DNA"/>
</dbReference>
<dbReference type="PANTHER" id="PTHR43648">
    <property type="entry name" value="ELECTRON TRANSFER FLAVOPROTEIN BETA SUBUNIT LYSINE METHYLTRANSFERASE"/>
    <property type="match status" value="1"/>
</dbReference>
<dbReference type="EC" id="2.1.1.-" evidence="6"/>
<evidence type="ECO:0000256" key="7">
    <source>
        <dbReference type="SAM" id="MobiDB-lite"/>
    </source>
</evidence>
<dbReference type="STRING" id="867903.ThesuDRAFT_00683"/>
<gene>
    <name evidence="6" type="primary">prmA</name>
    <name evidence="8" type="ORF">ThesuDRAFT_00683</name>
</gene>
<keyword evidence="3 6" id="KW-0489">Methyltransferase</keyword>
<accession>K6P1K9</accession>
<comment type="function">
    <text evidence="6">Methylates ribosomal protein L11.</text>
</comment>
<reference evidence="8" key="1">
    <citation type="submission" date="2010-10" db="EMBL/GenBank/DDBJ databases">
        <authorList>
            <consortium name="US DOE Joint Genome Institute (JGI-PGF)"/>
            <person name="Lucas S."/>
            <person name="Copeland A."/>
            <person name="Lapidus A."/>
            <person name="Bruce D."/>
            <person name="Goodwin L."/>
            <person name="Pitluck S."/>
            <person name="Kyrpides N."/>
            <person name="Mavromatis K."/>
            <person name="Detter J.C."/>
            <person name="Han C."/>
            <person name="Land M."/>
            <person name="Hauser L."/>
            <person name="Markowitz V."/>
            <person name="Cheng J.-F."/>
            <person name="Hugenholtz P."/>
            <person name="Woyke T."/>
            <person name="Wu D."/>
            <person name="Pukall R."/>
            <person name="Wahrenburg C."/>
            <person name="Brambilla E."/>
            <person name="Klenk H.-P."/>
            <person name="Eisen J.A."/>
        </authorList>
    </citation>
    <scope>NUCLEOTIDE SEQUENCE [LARGE SCALE GENOMIC DNA]</scope>
    <source>
        <strain evidence="8">DSM 13965</strain>
    </source>
</reference>
<keyword evidence="4 6" id="KW-0808">Transferase</keyword>
<keyword evidence="2 6" id="KW-0963">Cytoplasm</keyword>
<dbReference type="RefSeq" id="WP_006902955.1">
    <property type="nucleotide sequence ID" value="NZ_JH976535.1"/>
</dbReference>
<dbReference type="HOGENOM" id="CLU_049382_0_1_9"/>
<sequence length="354" mass="36711">MRWLEMVIDVPAQAAEAAAAALVEIAGSGLVWEDRDGAVRLRAYLPEEGFEERYRQLGERWRRVRQVFPAVGPWAPAVRARDEAEWAEAWKAYFKPLPVGRHLLVVPGWLRDQVDPGPRLPLVLDPGTAFGTGQHASTRLALELLEEVLVPPGGEGSSEAPAGPAAPPHGAGGAGAPVAGPEPASLGGTVLDVGTGSGILAIAAARLGAPRVLAIDIDPVAVRVAGENAAANGVAERIGLACATPAGLRQVPPAGWAGHLPAALTVANITAEVLSGMVADLDALTRPGGTIILSGLLEGAAGTAVLEERCHDRGWQLEERRRAEGWEAWRLRRPGATAPEKIAGTPAGSPSGAQ</sequence>
<dbReference type="SUPFAM" id="SSF53335">
    <property type="entry name" value="S-adenosyl-L-methionine-dependent methyltransferases"/>
    <property type="match status" value="2"/>
</dbReference>
<name>K6P1K9_9FIRM</name>
<keyword evidence="9" id="KW-1185">Reference proteome</keyword>
<evidence type="ECO:0000256" key="4">
    <source>
        <dbReference type="ARBA" id="ARBA00022679"/>
    </source>
</evidence>
<comment type="catalytic activity">
    <reaction evidence="6">
        <text>L-lysyl-[protein] + 3 S-adenosyl-L-methionine = N(6),N(6),N(6)-trimethyl-L-lysyl-[protein] + 3 S-adenosyl-L-homocysteine + 3 H(+)</text>
        <dbReference type="Rhea" id="RHEA:54192"/>
        <dbReference type="Rhea" id="RHEA-COMP:9752"/>
        <dbReference type="Rhea" id="RHEA-COMP:13826"/>
        <dbReference type="ChEBI" id="CHEBI:15378"/>
        <dbReference type="ChEBI" id="CHEBI:29969"/>
        <dbReference type="ChEBI" id="CHEBI:57856"/>
        <dbReference type="ChEBI" id="CHEBI:59789"/>
        <dbReference type="ChEBI" id="CHEBI:61961"/>
    </reaction>
</comment>
<dbReference type="InterPro" id="IPR050078">
    <property type="entry name" value="Ribosomal_L11_MeTrfase_PrmA"/>
</dbReference>
<feature type="binding site" evidence="6">
    <location>
        <position position="216"/>
    </location>
    <ligand>
        <name>S-adenosyl-L-methionine</name>
        <dbReference type="ChEBI" id="CHEBI:59789"/>
    </ligand>
</feature>
<reference evidence="8" key="2">
    <citation type="submission" date="2012-10" db="EMBL/GenBank/DDBJ databases">
        <title>Improved high-quality draft of Thermaerobacter subterraneus C21, DSM 13965.</title>
        <authorList>
            <consortium name="DOE Joint Genome Institute"/>
            <person name="Eisen J."/>
            <person name="Huntemann M."/>
            <person name="Wei C.-L."/>
            <person name="Han J."/>
            <person name="Detter J.C."/>
            <person name="Han C."/>
            <person name="Tapia R."/>
            <person name="Chen A."/>
            <person name="Kyrpides N."/>
            <person name="Mavromatis K."/>
            <person name="Markowitz V."/>
            <person name="Szeto E."/>
            <person name="Ivanova N."/>
            <person name="Mikhailova N."/>
            <person name="Ovchinnikova G."/>
            <person name="Pagani I."/>
            <person name="Pati A."/>
            <person name="Goodwin L."/>
            <person name="Nordberg H.P."/>
            <person name="Cantor M.N."/>
            <person name="Hua S.X."/>
            <person name="Woyke T."/>
            <person name="Eisen J."/>
            <person name="Klenk H.-P."/>
        </authorList>
    </citation>
    <scope>NUCLEOTIDE SEQUENCE [LARGE SCALE GENOMIC DNA]</scope>
    <source>
        <strain evidence="8">DSM 13965</strain>
    </source>
</reference>
<evidence type="ECO:0000256" key="6">
    <source>
        <dbReference type="HAMAP-Rule" id="MF_00735"/>
    </source>
</evidence>
<protein>
    <recommendedName>
        <fullName evidence="6">Ribosomal protein L11 methyltransferase</fullName>
        <shortName evidence="6">L11 Mtase</shortName>
        <ecNumber evidence="6">2.1.1.-</ecNumber>
    </recommendedName>
</protein>
<dbReference type="InterPro" id="IPR004498">
    <property type="entry name" value="Ribosomal_PrmA_MeTrfase"/>
</dbReference>
<comment type="subcellular location">
    <subcellularLocation>
        <location evidence="6">Cytoplasm</location>
    </subcellularLocation>
</comment>
<dbReference type="Gene3D" id="3.40.50.150">
    <property type="entry name" value="Vaccinia Virus protein VP39"/>
    <property type="match status" value="1"/>
</dbReference>
<dbReference type="InterPro" id="IPR029063">
    <property type="entry name" value="SAM-dependent_MTases_sf"/>
</dbReference>
<feature type="compositionally biased region" description="Low complexity" evidence="7">
    <location>
        <begin position="152"/>
        <end position="163"/>
    </location>
</feature>
<organism evidence="8 9">
    <name type="scientific">Thermaerobacter subterraneus DSM 13965</name>
    <dbReference type="NCBI Taxonomy" id="867903"/>
    <lineage>
        <taxon>Bacteria</taxon>
        <taxon>Bacillati</taxon>
        <taxon>Bacillota</taxon>
        <taxon>Clostridia</taxon>
        <taxon>Eubacteriales</taxon>
        <taxon>Clostridiales Family XVII. Incertae Sedis</taxon>
        <taxon>Thermaerobacter</taxon>
    </lineage>
</organism>
<comment type="caution">
    <text evidence="8">The sequence shown here is derived from an EMBL/GenBank/DDBJ whole genome shotgun (WGS) entry which is preliminary data.</text>
</comment>
<dbReference type="GO" id="GO:0005840">
    <property type="term" value="C:ribosome"/>
    <property type="evidence" value="ECO:0007669"/>
    <property type="project" value="UniProtKB-KW"/>
</dbReference>
<dbReference type="GO" id="GO:0005737">
    <property type="term" value="C:cytoplasm"/>
    <property type="evidence" value="ECO:0007669"/>
    <property type="project" value="UniProtKB-SubCell"/>
</dbReference>
<evidence type="ECO:0000256" key="2">
    <source>
        <dbReference type="ARBA" id="ARBA00022490"/>
    </source>
</evidence>
<evidence type="ECO:0000256" key="5">
    <source>
        <dbReference type="ARBA" id="ARBA00022691"/>
    </source>
</evidence>
<dbReference type="Pfam" id="PF06325">
    <property type="entry name" value="PrmA"/>
    <property type="match status" value="1"/>
</dbReference>
<feature type="binding site" evidence="6">
    <location>
        <position position="268"/>
    </location>
    <ligand>
        <name>S-adenosyl-L-methionine</name>
        <dbReference type="ChEBI" id="CHEBI:59789"/>
    </ligand>
</feature>
<dbReference type="AlphaFoldDB" id="K6P1K9"/>
<evidence type="ECO:0000256" key="1">
    <source>
        <dbReference type="ARBA" id="ARBA00009741"/>
    </source>
</evidence>
<dbReference type="CDD" id="cd02440">
    <property type="entry name" value="AdoMet_MTases"/>
    <property type="match status" value="1"/>
</dbReference>